<accession>A0A6B1DNY8</accession>
<feature type="binding site" evidence="3">
    <location>
        <begin position="99"/>
        <end position="102"/>
    </location>
    <ligand>
        <name>substrate</name>
    </ligand>
</feature>
<proteinExistence type="inferred from homology"/>
<feature type="binding site" evidence="3">
    <location>
        <begin position="86"/>
        <end position="89"/>
    </location>
    <ligand>
        <name>substrate</name>
    </ligand>
</feature>
<dbReference type="NCBIfam" id="TIGR00021">
    <property type="entry name" value="rpiA"/>
    <property type="match status" value="1"/>
</dbReference>
<dbReference type="NCBIfam" id="NF001924">
    <property type="entry name" value="PRK00702.1"/>
    <property type="match status" value="1"/>
</dbReference>
<evidence type="ECO:0000256" key="2">
    <source>
        <dbReference type="ARBA" id="ARBA00023235"/>
    </source>
</evidence>
<evidence type="ECO:0000313" key="4">
    <source>
        <dbReference type="EMBL" id="MYD88801.1"/>
    </source>
</evidence>
<reference evidence="4" key="1">
    <citation type="submission" date="2019-09" db="EMBL/GenBank/DDBJ databases">
        <title>Characterisation of the sponge microbiome using genome-centric metagenomics.</title>
        <authorList>
            <person name="Engelberts J.P."/>
            <person name="Robbins S.J."/>
            <person name="De Goeij J.M."/>
            <person name="Aranda M."/>
            <person name="Bell S.C."/>
            <person name="Webster N.S."/>
        </authorList>
    </citation>
    <scope>NUCLEOTIDE SEQUENCE</scope>
    <source>
        <strain evidence="4">SB0662_bin_9</strain>
    </source>
</reference>
<comment type="pathway">
    <text evidence="3">Carbohydrate degradation; pentose phosphate pathway; D-ribose 5-phosphate from D-ribulose 5-phosphate (non-oxidative stage): step 1/1.</text>
</comment>
<dbReference type="Gene3D" id="3.40.50.1360">
    <property type="match status" value="1"/>
</dbReference>
<comment type="caution">
    <text evidence="4">The sequence shown here is derived from an EMBL/GenBank/DDBJ whole genome shotgun (WGS) entry which is preliminary data.</text>
</comment>
<dbReference type="PANTHER" id="PTHR43748">
    <property type="entry name" value="RIBOSE-5-PHOSPHATE ISOMERASE 3, CHLOROPLASTIC-RELATED"/>
    <property type="match status" value="1"/>
</dbReference>
<dbReference type="Pfam" id="PF06026">
    <property type="entry name" value="Rib_5-P_isom_A"/>
    <property type="match status" value="1"/>
</dbReference>
<gene>
    <name evidence="3 4" type="primary">rpiA</name>
    <name evidence="4" type="ORF">F4Y08_00455</name>
</gene>
<name>A0A6B1DNY8_9CHLR</name>
<dbReference type="SUPFAM" id="SSF100950">
    <property type="entry name" value="NagB/RpiA/CoA transferase-like"/>
    <property type="match status" value="1"/>
</dbReference>
<dbReference type="Gene3D" id="3.30.70.260">
    <property type="match status" value="1"/>
</dbReference>
<comment type="catalytic activity">
    <reaction evidence="1 3">
        <text>aldehydo-D-ribose 5-phosphate = D-ribulose 5-phosphate</text>
        <dbReference type="Rhea" id="RHEA:14657"/>
        <dbReference type="ChEBI" id="CHEBI:58121"/>
        <dbReference type="ChEBI" id="CHEBI:58273"/>
        <dbReference type="EC" id="5.3.1.6"/>
    </reaction>
</comment>
<comment type="similarity">
    <text evidence="3">Belongs to the ribose 5-phosphate isomerase family.</text>
</comment>
<feature type="binding site" evidence="3">
    <location>
        <begin position="29"/>
        <end position="32"/>
    </location>
    <ligand>
        <name>substrate</name>
    </ligand>
</feature>
<keyword evidence="2 3" id="KW-0413">Isomerase</keyword>
<dbReference type="PANTHER" id="PTHR43748:SF3">
    <property type="entry name" value="RIBOSE-5-PHOSPHATE ISOMERASE 3, CHLOROPLASTIC-RELATED"/>
    <property type="match status" value="1"/>
</dbReference>
<comment type="function">
    <text evidence="3">Catalyzes the reversible conversion of ribose-5-phosphate to ribulose 5-phosphate.</text>
</comment>
<dbReference type="InterPro" id="IPR020672">
    <property type="entry name" value="Ribose5P_isomerase_typA_subgr"/>
</dbReference>
<dbReference type="GO" id="GO:0009052">
    <property type="term" value="P:pentose-phosphate shunt, non-oxidative branch"/>
    <property type="evidence" value="ECO:0007669"/>
    <property type="project" value="UniProtKB-UniRule"/>
</dbReference>
<dbReference type="GO" id="GO:0004751">
    <property type="term" value="F:ribose-5-phosphate isomerase activity"/>
    <property type="evidence" value="ECO:0007669"/>
    <property type="project" value="UniProtKB-UniRule"/>
</dbReference>
<dbReference type="InterPro" id="IPR004788">
    <property type="entry name" value="Ribose5P_isomerase_type_A"/>
</dbReference>
<dbReference type="EC" id="5.3.1.6" evidence="3"/>
<comment type="subunit">
    <text evidence="3">Homodimer.</text>
</comment>
<dbReference type="FunFam" id="3.40.50.1360:FF:000001">
    <property type="entry name" value="Ribose-5-phosphate isomerase A"/>
    <property type="match status" value="1"/>
</dbReference>
<dbReference type="InterPro" id="IPR037171">
    <property type="entry name" value="NagB/RpiA_transferase-like"/>
</dbReference>
<dbReference type="SUPFAM" id="SSF75445">
    <property type="entry name" value="D-ribose-5-phosphate isomerase (RpiA), lid domain"/>
    <property type="match status" value="1"/>
</dbReference>
<dbReference type="UniPathway" id="UPA00115">
    <property type="reaction ID" value="UER00412"/>
</dbReference>
<dbReference type="CDD" id="cd01398">
    <property type="entry name" value="RPI_A"/>
    <property type="match status" value="1"/>
</dbReference>
<dbReference type="InterPro" id="IPR050262">
    <property type="entry name" value="Ribose-5P_isomerase"/>
</dbReference>
<dbReference type="EMBL" id="VXPY01000003">
    <property type="protein sequence ID" value="MYD88801.1"/>
    <property type="molecule type" value="Genomic_DNA"/>
</dbReference>
<dbReference type="AlphaFoldDB" id="A0A6B1DNY8"/>
<sequence length="236" mass="25226">MTSVDDLKLQVAHRALDFVESGTIVGLGGGSTAAMFVQELGRELCSGRLKDILGVPTALEVGALATEVGIPLTSLEDHQTIDVCIDGADEVDPSVNLIKGGGGFLTREKIVAQASRRLVIIADYTKLSPQLGTRWHVPLEVMEFGFEAHRSFLLDHGAKTTARRRNADGTPYRTDQGNYILDADFGPIDDPFGLAEALSARAGIVEHGLFLNLATDLLVASPGRTIDHRTRALAPA</sequence>
<feature type="binding site" evidence="3">
    <location>
        <position position="126"/>
    </location>
    <ligand>
        <name>substrate</name>
    </ligand>
</feature>
<organism evidence="4">
    <name type="scientific">Caldilineaceae bacterium SB0662_bin_9</name>
    <dbReference type="NCBI Taxonomy" id="2605258"/>
    <lineage>
        <taxon>Bacteria</taxon>
        <taxon>Bacillati</taxon>
        <taxon>Chloroflexota</taxon>
        <taxon>Caldilineae</taxon>
        <taxon>Caldilineales</taxon>
        <taxon>Caldilineaceae</taxon>
    </lineage>
</organism>
<feature type="active site" description="Proton acceptor" evidence="3">
    <location>
        <position position="108"/>
    </location>
</feature>
<evidence type="ECO:0000256" key="3">
    <source>
        <dbReference type="HAMAP-Rule" id="MF_00170"/>
    </source>
</evidence>
<dbReference type="HAMAP" id="MF_00170">
    <property type="entry name" value="Rib_5P_isom_A"/>
    <property type="match status" value="1"/>
</dbReference>
<protein>
    <recommendedName>
        <fullName evidence="3">Ribose-5-phosphate isomerase A</fullName>
        <ecNumber evidence="3">5.3.1.6</ecNumber>
    </recommendedName>
    <alternativeName>
        <fullName evidence="3">Phosphoriboisomerase A</fullName>
        <shortName evidence="3">PRI</shortName>
    </alternativeName>
</protein>
<evidence type="ECO:0000256" key="1">
    <source>
        <dbReference type="ARBA" id="ARBA00001713"/>
    </source>
</evidence>